<evidence type="ECO:0000256" key="1">
    <source>
        <dbReference type="SAM" id="Coils"/>
    </source>
</evidence>
<keyword evidence="1" id="KW-0175">Coiled coil</keyword>
<evidence type="ECO:0000313" key="4">
    <source>
        <dbReference type="Proteomes" id="UP001497444"/>
    </source>
</evidence>
<accession>A0ABP0WUV9</accession>
<keyword evidence="4" id="KW-1185">Reference proteome</keyword>
<dbReference type="Pfam" id="PF03469">
    <property type="entry name" value="XH"/>
    <property type="match status" value="1"/>
</dbReference>
<proteinExistence type="predicted"/>
<evidence type="ECO:0000313" key="3">
    <source>
        <dbReference type="EMBL" id="CAK9269230.1"/>
    </source>
</evidence>
<dbReference type="EMBL" id="OZ020097">
    <property type="protein sequence ID" value="CAK9269230.1"/>
    <property type="molecule type" value="Genomic_DNA"/>
</dbReference>
<dbReference type="Proteomes" id="UP001497444">
    <property type="component" value="Chromosome 2"/>
</dbReference>
<dbReference type="PANTHER" id="PTHR21596">
    <property type="entry name" value="RIBONUCLEASE P SUBUNIT P38"/>
    <property type="match status" value="1"/>
</dbReference>
<organism evidence="3 4">
    <name type="scientific">Sphagnum jensenii</name>
    <dbReference type="NCBI Taxonomy" id="128206"/>
    <lineage>
        <taxon>Eukaryota</taxon>
        <taxon>Viridiplantae</taxon>
        <taxon>Streptophyta</taxon>
        <taxon>Embryophyta</taxon>
        <taxon>Bryophyta</taxon>
        <taxon>Sphagnophytina</taxon>
        <taxon>Sphagnopsida</taxon>
        <taxon>Sphagnales</taxon>
        <taxon>Sphagnaceae</taxon>
        <taxon>Sphagnum</taxon>
    </lineage>
</organism>
<sequence>MNKDQFLHWKIPEFIGTKGDFKNMKTMLHDERRIMTQQVHQLKSEVANSKSEAWDSQYELAGVKDRLEDIENKRQEAEKENAALAACHKAELEEMKQNQLKVGQEHRCLMLMEVLIQEAKAHDKLQQDQLELINKHKVYCQIHSPAYNLSSSTAHLITNVALYCCSIFLHSRATKPERVCWGCVCIPHEVNKELEMLLQAERTWLARKQESEMQSKHVADKLEVEKEVIDVTNKELVMLWKELGPAVCDSVTNALKEIQTYNATGRYIVEVPWNYTTDKEATMKDILLQLQDLIIEKDKKPPPKRKTPT</sequence>
<gene>
    <name evidence="3" type="ORF">CSSPJE1EN1_LOCUS14708</name>
</gene>
<name>A0ABP0WUV9_9BRYO</name>
<reference evidence="3 4" key="1">
    <citation type="submission" date="2024-02" db="EMBL/GenBank/DDBJ databases">
        <authorList>
            <consortium name="ELIXIR-Norway"/>
            <consortium name="Elixir Norway"/>
        </authorList>
    </citation>
    <scope>NUCLEOTIDE SEQUENCE [LARGE SCALE GENOMIC DNA]</scope>
</reference>
<protein>
    <recommendedName>
        <fullName evidence="2">Factor of DNA methylation 1-5/IDN2 domain-containing protein</fullName>
    </recommendedName>
</protein>
<feature type="coiled-coil region" evidence="1">
    <location>
        <begin position="60"/>
        <end position="87"/>
    </location>
</feature>
<feature type="domain" description="Factor of DNA methylation 1-5/IDN2" evidence="2">
    <location>
        <begin position="203"/>
        <end position="292"/>
    </location>
</feature>
<dbReference type="InterPro" id="IPR045177">
    <property type="entry name" value="FDM1-5/IDN2"/>
</dbReference>
<dbReference type="InterPro" id="IPR005379">
    <property type="entry name" value="FDM1-5/IDN2_XH"/>
</dbReference>
<evidence type="ECO:0000259" key="2">
    <source>
        <dbReference type="Pfam" id="PF03469"/>
    </source>
</evidence>
<dbReference type="PANTHER" id="PTHR21596:SF3">
    <property type="entry name" value="FACTOR OF DNA METHYLATION 1-RELATED"/>
    <property type="match status" value="1"/>
</dbReference>